<keyword evidence="2" id="KW-1185">Reference proteome</keyword>
<comment type="caution">
    <text evidence="1">The sequence shown here is derived from an EMBL/GenBank/DDBJ whole genome shotgun (WGS) entry which is preliminary data.</text>
</comment>
<dbReference type="AlphaFoldDB" id="A0ABD3N3K7"/>
<evidence type="ECO:0000313" key="1">
    <source>
        <dbReference type="EMBL" id="KAL3770705.1"/>
    </source>
</evidence>
<organism evidence="1 2">
    <name type="scientific">Discostella pseudostelligera</name>
    <dbReference type="NCBI Taxonomy" id="259834"/>
    <lineage>
        <taxon>Eukaryota</taxon>
        <taxon>Sar</taxon>
        <taxon>Stramenopiles</taxon>
        <taxon>Ochrophyta</taxon>
        <taxon>Bacillariophyta</taxon>
        <taxon>Coscinodiscophyceae</taxon>
        <taxon>Thalassiosirophycidae</taxon>
        <taxon>Stephanodiscales</taxon>
        <taxon>Stephanodiscaceae</taxon>
        <taxon>Discostella</taxon>
    </lineage>
</organism>
<dbReference type="GO" id="GO:0032324">
    <property type="term" value="P:molybdopterin cofactor biosynthetic process"/>
    <property type="evidence" value="ECO:0007669"/>
    <property type="project" value="UniProtKB-ARBA"/>
</dbReference>
<dbReference type="Gene3D" id="3.90.1170.40">
    <property type="entry name" value="Molybdopterin biosynthesis MoaE subunit"/>
    <property type="match status" value="1"/>
</dbReference>
<evidence type="ECO:0008006" key="3">
    <source>
        <dbReference type="Google" id="ProtNLM"/>
    </source>
</evidence>
<sequence length="190" mass="21151">MATDNNDSSDKSSSPFLIQVSEPPLPTYNEIHHFLSTSSPNCGAIATFAGITRNTFQNKKVLQLHYEGYTSMALSTLHSLCVDAKSKYPTVDRIVAVHILGSCNVGETSVIVGCNAPHRKEALACTEYLIDELKARVPIWKKEIYEDDGDGESGGVWKENVEWREGRRCRVMVKEQEGEEELQGTKAEEE</sequence>
<dbReference type="Proteomes" id="UP001530293">
    <property type="component" value="Unassembled WGS sequence"/>
</dbReference>
<evidence type="ECO:0000313" key="2">
    <source>
        <dbReference type="Proteomes" id="UP001530293"/>
    </source>
</evidence>
<protein>
    <recommendedName>
        <fullName evidence="3">Molybdopterin synthase catalytic subunit</fullName>
    </recommendedName>
</protein>
<dbReference type="Pfam" id="PF02391">
    <property type="entry name" value="MoaE"/>
    <property type="match status" value="1"/>
</dbReference>
<dbReference type="PANTHER" id="PTHR23404">
    <property type="entry name" value="MOLYBDOPTERIN SYNTHASE RELATED"/>
    <property type="match status" value="1"/>
</dbReference>
<accession>A0ABD3N3K7</accession>
<reference evidence="1 2" key="1">
    <citation type="submission" date="2024-10" db="EMBL/GenBank/DDBJ databases">
        <title>Updated reference genomes for cyclostephanoid diatoms.</title>
        <authorList>
            <person name="Roberts W.R."/>
            <person name="Alverson A.J."/>
        </authorList>
    </citation>
    <scope>NUCLEOTIDE SEQUENCE [LARGE SCALE GENOMIC DNA]</scope>
    <source>
        <strain evidence="1 2">AJA232-27</strain>
    </source>
</reference>
<dbReference type="EMBL" id="JALLBG020000037">
    <property type="protein sequence ID" value="KAL3770705.1"/>
    <property type="molecule type" value="Genomic_DNA"/>
</dbReference>
<dbReference type="SUPFAM" id="SSF54690">
    <property type="entry name" value="Molybdopterin synthase subunit MoaE"/>
    <property type="match status" value="1"/>
</dbReference>
<name>A0ABD3N3K7_9STRA</name>
<gene>
    <name evidence="1" type="ORF">ACHAWU_009237</name>
</gene>
<dbReference type="InterPro" id="IPR003448">
    <property type="entry name" value="Mopterin_biosynth_MoaE"/>
</dbReference>
<dbReference type="CDD" id="cd00756">
    <property type="entry name" value="MoaE"/>
    <property type="match status" value="1"/>
</dbReference>
<proteinExistence type="predicted"/>
<dbReference type="InterPro" id="IPR036563">
    <property type="entry name" value="MoaE_sf"/>
</dbReference>